<comment type="caution">
    <text evidence="12">The sequence shown here is derived from an EMBL/GenBank/DDBJ whole genome shotgun (WGS) entry which is preliminary data.</text>
</comment>
<protein>
    <recommendedName>
        <fullName evidence="3">Signal recognition particle receptor subunit beta</fullName>
    </recommendedName>
</protein>
<gene>
    <name evidence="12" type="primary">SRPRB</name>
    <name evidence="12" type="ORF">A0H81_10782</name>
</gene>
<evidence type="ECO:0000256" key="9">
    <source>
        <dbReference type="ARBA" id="ARBA00023136"/>
    </source>
</evidence>
<keyword evidence="4 11" id="KW-0812">Transmembrane</keyword>
<keyword evidence="10 12" id="KW-0675">Receptor</keyword>
<dbReference type="GO" id="GO:0005789">
    <property type="term" value="C:endoplasmic reticulum membrane"/>
    <property type="evidence" value="ECO:0007669"/>
    <property type="project" value="UniProtKB-SubCell"/>
</dbReference>
<evidence type="ECO:0000256" key="6">
    <source>
        <dbReference type="ARBA" id="ARBA00022824"/>
    </source>
</evidence>
<dbReference type="InterPro" id="IPR024156">
    <property type="entry name" value="Small_GTPase_ARF"/>
</dbReference>
<dbReference type="STRING" id="5627.A0A1C7LXB5"/>
<dbReference type="SUPFAM" id="SSF52540">
    <property type="entry name" value="P-loop containing nucleoside triphosphate hydrolases"/>
    <property type="match status" value="1"/>
</dbReference>
<sequence length="302" mass="32898">MSDFPSPEAEVLSPASVFNAQTLAIASLLLAVLLVTIFFVSARRKSSSKGDALILVGGSDAGKTAILSTLIYEKTLPTHTSMQTNVSVIALPNTHKTLRVIDVPGHPRIRDQFLEYLPDAKAIAFVVDASAISRNGSAVAEHLHQVLHALTSLPPSRTTPALLIVAHKCDLLKSTVHTSSDQLAINRVRTVLERELEKRRESHANGVGVEKMGAEDAESELGGLECSGNGEFKFAEWEGGEVTFIGTFVNSMYERSVSRSRHNNRKQRVDINGGYGDSVLRRVCMGRLKELAHFLFVRLVVS</sequence>
<evidence type="ECO:0000313" key="12">
    <source>
        <dbReference type="EMBL" id="OBZ69350.1"/>
    </source>
</evidence>
<keyword evidence="9 11" id="KW-0472">Membrane</keyword>
<dbReference type="GO" id="GO:0005525">
    <property type="term" value="F:GTP binding"/>
    <property type="evidence" value="ECO:0007669"/>
    <property type="project" value="UniProtKB-KW"/>
</dbReference>
<reference evidence="12 13" key="1">
    <citation type="submission" date="2016-03" db="EMBL/GenBank/DDBJ databases">
        <title>Whole genome sequencing of Grifola frondosa 9006-11.</title>
        <authorList>
            <person name="Min B."/>
            <person name="Park H."/>
            <person name="Kim J.-G."/>
            <person name="Cho H."/>
            <person name="Oh Y.-L."/>
            <person name="Kong W.-S."/>
            <person name="Choi I.-G."/>
        </authorList>
    </citation>
    <scope>NUCLEOTIDE SEQUENCE [LARGE SCALE GENOMIC DNA]</scope>
    <source>
        <strain evidence="12 13">9006-11</strain>
    </source>
</reference>
<accession>A0A1C7LXB5</accession>
<evidence type="ECO:0000256" key="2">
    <source>
        <dbReference type="ARBA" id="ARBA00005619"/>
    </source>
</evidence>
<dbReference type="Proteomes" id="UP000092993">
    <property type="component" value="Unassembled WGS sequence"/>
</dbReference>
<keyword evidence="7 11" id="KW-1133">Transmembrane helix</keyword>
<evidence type="ECO:0000256" key="5">
    <source>
        <dbReference type="ARBA" id="ARBA00022741"/>
    </source>
</evidence>
<dbReference type="InterPro" id="IPR027417">
    <property type="entry name" value="P-loop_NTPase"/>
</dbReference>
<keyword evidence="13" id="KW-1185">Reference proteome</keyword>
<evidence type="ECO:0000313" key="13">
    <source>
        <dbReference type="Proteomes" id="UP000092993"/>
    </source>
</evidence>
<dbReference type="Gene3D" id="3.40.50.300">
    <property type="entry name" value="P-loop containing nucleotide triphosphate hydrolases"/>
    <property type="match status" value="1"/>
</dbReference>
<comment type="subcellular location">
    <subcellularLocation>
        <location evidence="1">Endoplasmic reticulum membrane</location>
        <topology evidence="1">Single-pass membrane protein</topology>
    </subcellularLocation>
</comment>
<dbReference type="InterPro" id="IPR019009">
    <property type="entry name" value="SRP_receptor_beta_su"/>
</dbReference>
<organism evidence="12 13">
    <name type="scientific">Grifola frondosa</name>
    <name type="common">Maitake</name>
    <name type="synonym">Polyporus frondosus</name>
    <dbReference type="NCBI Taxonomy" id="5627"/>
    <lineage>
        <taxon>Eukaryota</taxon>
        <taxon>Fungi</taxon>
        <taxon>Dikarya</taxon>
        <taxon>Basidiomycota</taxon>
        <taxon>Agaricomycotina</taxon>
        <taxon>Agaricomycetes</taxon>
        <taxon>Polyporales</taxon>
        <taxon>Grifolaceae</taxon>
        <taxon>Grifola</taxon>
    </lineage>
</organism>
<evidence type="ECO:0000256" key="8">
    <source>
        <dbReference type="ARBA" id="ARBA00023134"/>
    </source>
</evidence>
<keyword evidence="8" id="KW-0342">GTP-binding</keyword>
<keyword evidence="5" id="KW-0547">Nucleotide-binding</keyword>
<evidence type="ECO:0000256" key="10">
    <source>
        <dbReference type="ARBA" id="ARBA00023170"/>
    </source>
</evidence>
<name>A0A1C7LXB5_GRIFR</name>
<evidence type="ECO:0000256" key="11">
    <source>
        <dbReference type="SAM" id="Phobius"/>
    </source>
</evidence>
<comment type="similarity">
    <text evidence="2">Belongs to the SRP receptor beta subunit family.</text>
</comment>
<dbReference type="OMA" id="DWEGGEV"/>
<dbReference type="Pfam" id="PF09439">
    <property type="entry name" value="SRPRB"/>
    <property type="match status" value="1"/>
</dbReference>
<evidence type="ECO:0000256" key="7">
    <source>
        <dbReference type="ARBA" id="ARBA00022989"/>
    </source>
</evidence>
<evidence type="ECO:0000256" key="4">
    <source>
        <dbReference type="ARBA" id="ARBA00022692"/>
    </source>
</evidence>
<dbReference type="EMBL" id="LUGG01000018">
    <property type="protein sequence ID" value="OBZ69350.1"/>
    <property type="molecule type" value="Genomic_DNA"/>
</dbReference>
<keyword evidence="6" id="KW-0256">Endoplasmic reticulum</keyword>
<evidence type="ECO:0000256" key="1">
    <source>
        <dbReference type="ARBA" id="ARBA00004389"/>
    </source>
</evidence>
<feature type="transmembrane region" description="Helical" evidence="11">
    <location>
        <begin position="20"/>
        <end position="40"/>
    </location>
</feature>
<dbReference type="AlphaFoldDB" id="A0A1C7LXB5"/>
<dbReference type="PANTHER" id="PTHR11711">
    <property type="entry name" value="ADP RIBOSYLATION FACTOR-RELATED"/>
    <property type="match status" value="1"/>
</dbReference>
<evidence type="ECO:0000256" key="3">
    <source>
        <dbReference type="ARBA" id="ARBA00020256"/>
    </source>
</evidence>
<proteinExistence type="inferred from homology"/>
<dbReference type="OrthoDB" id="41266at2759"/>